<comment type="similarity">
    <text evidence="6">Belongs to the FPP/GGPP synthase family.</text>
</comment>
<dbReference type="Pfam" id="PF00348">
    <property type="entry name" value="polyprenyl_synt"/>
    <property type="match status" value="1"/>
</dbReference>
<dbReference type="PATRIC" id="fig|414004.10.peg.1479"/>
<dbReference type="PANTHER" id="PTHR43281">
    <property type="entry name" value="FARNESYL DIPHOSPHATE SYNTHASE"/>
    <property type="match status" value="1"/>
</dbReference>
<dbReference type="Proteomes" id="UP000000758">
    <property type="component" value="Chromosome"/>
</dbReference>
<organism evidence="7 8">
    <name type="scientific">Cenarchaeum symbiosum (strain A)</name>
    <dbReference type="NCBI Taxonomy" id="414004"/>
    <lineage>
        <taxon>Archaea</taxon>
        <taxon>Nitrososphaerota</taxon>
        <taxon>Candidatus Cenarchaeales</taxon>
        <taxon>Candidatus Cenarchaeaceae</taxon>
        <taxon>Candidatus Cenarchaeum</taxon>
    </lineage>
</organism>
<dbReference type="Gene3D" id="1.10.600.10">
    <property type="entry name" value="Farnesyl Diphosphate Synthase"/>
    <property type="match status" value="1"/>
</dbReference>
<dbReference type="EC" id="2.5.1.10" evidence="7"/>
<keyword evidence="3" id="KW-0479">Metal-binding</keyword>
<evidence type="ECO:0000256" key="2">
    <source>
        <dbReference type="ARBA" id="ARBA00022679"/>
    </source>
</evidence>
<evidence type="ECO:0000256" key="5">
    <source>
        <dbReference type="ARBA" id="ARBA00023229"/>
    </source>
</evidence>
<proteinExistence type="inferred from homology"/>
<dbReference type="EnsemblBacteria" id="ABK78236">
    <property type="protein sequence ID" value="ABK78236"/>
    <property type="gene ID" value="CENSYa_1617"/>
</dbReference>
<protein>
    <submittedName>
        <fullName evidence="7">Geranylgeranyl pyrophosphate synthase/geranyltranstransferase</fullName>
        <ecNumber evidence="7">2.5.1.1</ecNumber>
        <ecNumber evidence="7">2.5.1.10</ecNumber>
    </submittedName>
</protein>
<dbReference type="GO" id="GO:0004337">
    <property type="term" value="F:(2E,6E)-farnesyl diphosphate synthase activity"/>
    <property type="evidence" value="ECO:0007669"/>
    <property type="project" value="UniProtKB-EC"/>
</dbReference>
<gene>
    <name evidence="7" type="ordered locus">CENSYa_1617</name>
</gene>
<dbReference type="EMBL" id="DP000238">
    <property type="protein sequence ID" value="ABK78236.1"/>
    <property type="molecule type" value="Genomic_DNA"/>
</dbReference>
<evidence type="ECO:0000256" key="1">
    <source>
        <dbReference type="ARBA" id="ARBA00001946"/>
    </source>
</evidence>
<keyword evidence="5" id="KW-0414">Isoprene biosynthesis</keyword>
<dbReference type="KEGG" id="csy:CENSYa_1617"/>
<dbReference type="GO" id="GO:0004161">
    <property type="term" value="F:dimethylallyltranstransferase activity"/>
    <property type="evidence" value="ECO:0007669"/>
    <property type="project" value="UniProtKB-EC"/>
</dbReference>
<dbReference type="GO" id="GO:0008299">
    <property type="term" value="P:isoprenoid biosynthetic process"/>
    <property type="evidence" value="ECO:0007669"/>
    <property type="project" value="UniProtKB-KW"/>
</dbReference>
<evidence type="ECO:0000256" key="6">
    <source>
        <dbReference type="RuleBase" id="RU004466"/>
    </source>
</evidence>
<dbReference type="STRING" id="414004.CENSYa_1617"/>
<evidence type="ECO:0000256" key="3">
    <source>
        <dbReference type="ARBA" id="ARBA00022723"/>
    </source>
</evidence>
<keyword evidence="4" id="KW-0460">Magnesium</keyword>
<dbReference type="SFLD" id="SFLDG01017">
    <property type="entry name" value="Polyprenyl_Transferase_Like"/>
    <property type="match status" value="1"/>
</dbReference>
<dbReference type="CDD" id="cd00685">
    <property type="entry name" value="Trans_IPPS_HT"/>
    <property type="match status" value="1"/>
</dbReference>
<dbReference type="InterPro" id="IPR000092">
    <property type="entry name" value="Polyprenyl_synt"/>
</dbReference>
<dbReference type="AlphaFoldDB" id="A0RY19"/>
<dbReference type="EC" id="2.5.1.1" evidence="7"/>
<keyword evidence="8" id="KW-1185">Reference proteome</keyword>
<evidence type="ECO:0000256" key="4">
    <source>
        <dbReference type="ARBA" id="ARBA00022842"/>
    </source>
</evidence>
<name>A0RY19_CENSY</name>
<accession>A0RY19</accession>
<dbReference type="HOGENOM" id="CLU_014015_2_1_2"/>
<sequence length="321" mass="34550">MSASEAAAINALLRQRLRGRPSRLYAAAAHLIEHGGKRFRPYMLIKSCQALGGKKSDAMPAATAIEMIHNFTLLHDDIMDNDSIRHGVPTVHKKFGVPVAILAGDVLFSKAYQVISGPRVPEKRAARLTSRLAAACVDVCEGQLYDMDMAEGAKLPTRSEYIMMIGKKTASLFGAACAMGAICSGADEKDARRFAAFGTGLGVAFQITDDLIGITGDPKVTKKPVGNDIREGKKSLPVLMALKKARGKDRAAIRAAFGNARATSVQLRAAVSAVKSLGIEDDVRREAGSYAKKASSALDRYPGRHRDDLLSLLDCVVWRRL</sequence>
<reference evidence="7 8" key="1">
    <citation type="journal article" date="2006" name="Proc. Natl. Acad. Sci. U.S.A.">
        <title>Genomic analysis of the uncultivated marine crenarchaeote Cenarchaeum symbiosum.</title>
        <authorList>
            <person name="Hallam S.J."/>
            <person name="Konstantinidis K.T."/>
            <person name="Putnam N."/>
            <person name="Schleper C."/>
            <person name="Watanabe Y."/>
            <person name="Sugahara J."/>
            <person name="Preston C."/>
            <person name="de la Torre J."/>
            <person name="Richardson P.M."/>
            <person name="DeLong E.F."/>
        </authorList>
    </citation>
    <scope>NUCLEOTIDE SEQUENCE [LARGE SCALE GENOMIC DNA]</scope>
    <source>
        <strain evidence="8">A</strain>
    </source>
</reference>
<dbReference type="SFLD" id="SFLDS00005">
    <property type="entry name" value="Isoprenoid_Synthase_Type_I"/>
    <property type="match status" value="1"/>
</dbReference>
<dbReference type="PANTHER" id="PTHR43281:SF1">
    <property type="entry name" value="FARNESYL DIPHOSPHATE SYNTHASE"/>
    <property type="match status" value="1"/>
</dbReference>
<dbReference type="InterPro" id="IPR008949">
    <property type="entry name" value="Isoprenoid_synthase_dom_sf"/>
</dbReference>
<dbReference type="InterPro" id="IPR033749">
    <property type="entry name" value="Polyprenyl_synt_CS"/>
</dbReference>
<evidence type="ECO:0000313" key="8">
    <source>
        <dbReference type="Proteomes" id="UP000000758"/>
    </source>
</evidence>
<dbReference type="SUPFAM" id="SSF48576">
    <property type="entry name" value="Terpenoid synthases"/>
    <property type="match status" value="1"/>
</dbReference>
<dbReference type="PROSITE" id="PS00444">
    <property type="entry name" value="POLYPRENYL_SYNTHASE_2"/>
    <property type="match status" value="1"/>
</dbReference>
<comment type="cofactor">
    <cofactor evidence="1">
        <name>Mg(2+)</name>
        <dbReference type="ChEBI" id="CHEBI:18420"/>
    </cofactor>
</comment>
<keyword evidence="2 6" id="KW-0808">Transferase</keyword>
<dbReference type="GO" id="GO:0046872">
    <property type="term" value="F:metal ion binding"/>
    <property type="evidence" value="ECO:0007669"/>
    <property type="project" value="UniProtKB-KW"/>
</dbReference>
<evidence type="ECO:0000313" key="7">
    <source>
        <dbReference type="EMBL" id="ABK78236.1"/>
    </source>
</evidence>